<gene>
    <name evidence="1" type="ORF">GCM10023210_36120</name>
</gene>
<evidence type="ECO:0000313" key="2">
    <source>
        <dbReference type="Proteomes" id="UP001500353"/>
    </source>
</evidence>
<protein>
    <recommendedName>
        <fullName evidence="3">Nucleotidyltransferase family protein</fullName>
    </recommendedName>
</protein>
<organism evidence="1 2">
    <name type="scientific">Chryseobacterium ginsengisoli</name>
    <dbReference type="NCBI Taxonomy" id="363853"/>
    <lineage>
        <taxon>Bacteria</taxon>
        <taxon>Pseudomonadati</taxon>
        <taxon>Bacteroidota</taxon>
        <taxon>Flavobacteriia</taxon>
        <taxon>Flavobacteriales</taxon>
        <taxon>Weeksellaceae</taxon>
        <taxon>Chryseobacterium group</taxon>
        <taxon>Chryseobacterium</taxon>
    </lineage>
</organism>
<dbReference type="Gene3D" id="3.30.460.40">
    <property type="match status" value="1"/>
</dbReference>
<dbReference type="InterPro" id="IPR019646">
    <property type="entry name" value="Aminoglyc_AdlTrfase"/>
</dbReference>
<keyword evidence="2" id="KW-1185">Reference proteome</keyword>
<comment type="caution">
    <text evidence="1">The sequence shown here is derived from an EMBL/GenBank/DDBJ whole genome shotgun (WGS) entry which is preliminary data.</text>
</comment>
<evidence type="ECO:0008006" key="3">
    <source>
        <dbReference type="Google" id="ProtNLM"/>
    </source>
</evidence>
<dbReference type="RefSeq" id="WP_345207202.1">
    <property type="nucleotide sequence ID" value="NZ_BAABHX010000007.1"/>
</dbReference>
<name>A0ABP9MMT6_9FLAO</name>
<dbReference type="Proteomes" id="UP001500353">
    <property type="component" value="Unassembled WGS sequence"/>
</dbReference>
<proteinExistence type="predicted"/>
<evidence type="ECO:0000313" key="1">
    <source>
        <dbReference type="EMBL" id="GAA5099096.1"/>
    </source>
</evidence>
<dbReference type="InterPro" id="IPR043519">
    <property type="entry name" value="NT_sf"/>
</dbReference>
<sequence length="221" mass="26129">MIVIQNGTKWNEEFTKTDFSLHFVSFEMTKVKNDEKAKKKMGAPHNIKRYGEVWPEFRIQHGLEILEKLKNKVILSGGWAWHFMSEIGHTEYKHAHDHKDIDVFVNKENVAEVVMILQQEGFQKVWTRYDHLPSEENFRRYEKTIELDNEKFHRITIDFFERNDLKTVETNGFTVVKPEVLLSFYRNIHSSDKCWAVMAAKDLLEKGIDPVGHPRLSEIPK</sequence>
<accession>A0ABP9MMT6</accession>
<dbReference type="EMBL" id="BAABHX010000007">
    <property type="protein sequence ID" value="GAA5099096.1"/>
    <property type="molecule type" value="Genomic_DNA"/>
</dbReference>
<dbReference type="SUPFAM" id="SSF81301">
    <property type="entry name" value="Nucleotidyltransferase"/>
    <property type="match status" value="1"/>
</dbReference>
<reference evidence="2" key="1">
    <citation type="journal article" date="2019" name="Int. J. Syst. Evol. Microbiol.">
        <title>The Global Catalogue of Microorganisms (GCM) 10K type strain sequencing project: providing services to taxonomists for standard genome sequencing and annotation.</title>
        <authorList>
            <consortium name="The Broad Institute Genomics Platform"/>
            <consortium name="The Broad Institute Genome Sequencing Center for Infectious Disease"/>
            <person name="Wu L."/>
            <person name="Ma J."/>
        </authorList>
    </citation>
    <scope>NUCLEOTIDE SEQUENCE [LARGE SCALE GENOMIC DNA]</scope>
    <source>
        <strain evidence="2">JCM 18019</strain>
    </source>
</reference>
<dbReference type="Pfam" id="PF10706">
    <property type="entry name" value="Aminoglyc_resit"/>
    <property type="match status" value="1"/>
</dbReference>